<evidence type="ECO:0000313" key="3">
    <source>
        <dbReference type="EMBL" id="KAF1963372.1"/>
    </source>
</evidence>
<feature type="compositionally biased region" description="Basic and acidic residues" evidence="1">
    <location>
        <begin position="230"/>
        <end position="239"/>
    </location>
</feature>
<name>A0A6A5UHW3_9PLEO</name>
<accession>A0A6A5UHW3</accession>
<gene>
    <name evidence="3" type="ORF">CC80DRAFT_397011</name>
</gene>
<keyword evidence="4" id="KW-1185">Reference proteome</keyword>
<dbReference type="EMBL" id="ML976977">
    <property type="protein sequence ID" value="KAF1963372.1"/>
    <property type="molecule type" value="Genomic_DNA"/>
</dbReference>
<dbReference type="Gene3D" id="2.60.40.4370">
    <property type="match status" value="1"/>
</dbReference>
<dbReference type="InterPro" id="IPR019481">
    <property type="entry name" value="TFIIIC_triple_barrel"/>
</dbReference>
<sequence>MAHSEEDEWEYEYDDTETEDFYIPVDVANVPQLQTPVNTPSQRLGHPWLLKTKLRAFYVNRKETETVQIPSTTEGQGPATMGEIQAIGLHTSNPLIMYNGQLLSCQWVSALGTDLLFAKPKAETEGGGAEKPLRALPEVDLIALSSARLVARVGRLRPKDELFEGTNGEPPTLAGAAGGQKDRQERGQQATQEDEEEGRQGTRPTPSTFLAKLNAAKAKRGETSRLVLSKRGDETRLVSEETEPQPVVSGGEAEDVTMSGT</sequence>
<organism evidence="3 4">
    <name type="scientific">Byssothecium circinans</name>
    <dbReference type="NCBI Taxonomy" id="147558"/>
    <lineage>
        <taxon>Eukaryota</taxon>
        <taxon>Fungi</taxon>
        <taxon>Dikarya</taxon>
        <taxon>Ascomycota</taxon>
        <taxon>Pezizomycotina</taxon>
        <taxon>Dothideomycetes</taxon>
        <taxon>Pleosporomycetidae</taxon>
        <taxon>Pleosporales</taxon>
        <taxon>Massarineae</taxon>
        <taxon>Massarinaceae</taxon>
        <taxon>Byssothecium</taxon>
    </lineage>
</organism>
<dbReference type="OrthoDB" id="1877767at2759"/>
<protein>
    <recommendedName>
        <fullName evidence="2">Transcription factor TFIIIC triple barrel domain-containing protein</fullName>
    </recommendedName>
</protein>
<reference evidence="3" key="1">
    <citation type="journal article" date="2020" name="Stud. Mycol.">
        <title>101 Dothideomycetes genomes: a test case for predicting lifestyles and emergence of pathogens.</title>
        <authorList>
            <person name="Haridas S."/>
            <person name="Albert R."/>
            <person name="Binder M."/>
            <person name="Bloem J."/>
            <person name="Labutti K."/>
            <person name="Salamov A."/>
            <person name="Andreopoulos B."/>
            <person name="Baker S."/>
            <person name="Barry K."/>
            <person name="Bills G."/>
            <person name="Bluhm B."/>
            <person name="Cannon C."/>
            <person name="Castanera R."/>
            <person name="Culley D."/>
            <person name="Daum C."/>
            <person name="Ezra D."/>
            <person name="Gonzalez J."/>
            <person name="Henrissat B."/>
            <person name="Kuo A."/>
            <person name="Liang C."/>
            <person name="Lipzen A."/>
            <person name="Lutzoni F."/>
            <person name="Magnuson J."/>
            <person name="Mondo S."/>
            <person name="Nolan M."/>
            <person name="Ohm R."/>
            <person name="Pangilinan J."/>
            <person name="Park H.-J."/>
            <person name="Ramirez L."/>
            <person name="Alfaro M."/>
            <person name="Sun H."/>
            <person name="Tritt A."/>
            <person name="Yoshinaga Y."/>
            <person name="Zwiers L.-H."/>
            <person name="Turgeon B."/>
            <person name="Goodwin S."/>
            <person name="Spatafora J."/>
            <person name="Crous P."/>
            <person name="Grigoriev I."/>
        </authorList>
    </citation>
    <scope>NUCLEOTIDE SEQUENCE</scope>
    <source>
        <strain evidence="3">CBS 675.92</strain>
    </source>
</reference>
<evidence type="ECO:0000259" key="2">
    <source>
        <dbReference type="Pfam" id="PF10419"/>
    </source>
</evidence>
<evidence type="ECO:0000313" key="4">
    <source>
        <dbReference type="Proteomes" id="UP000800035"/>
    </source>
</evidence>
<dbReference type="Proteomes" id="UP000800035">
    <property type="component" value="Unassembled WGS sequence"/>
</dbReference>
<proteinExistence type="predicted"/>
<feature type="region of interest" description="Disordered" evidence="1">
    <location>
        <begin position="161"/>
        <end position="261"/>
    </location>
</feature>
<feature type="domain" description="Transcription factor TFIIIC triple barrel" evidence="2">
    <location>
        <begin position="16"/>
        <end position="154"/>
    </location>
</feature>
<dbReference type="Pfam" id="PF10419">
    <property type="entry name" value="TFIIIC_sub6"/>
    <property type="match status" value="1"/>
</dbReference>
<dbReference type="AlphaFoldDB" id="A0A6A5UHW3"/>
<evidence type="ECO:0000256" key="1">
    <source>
        <dbReference type="SAM" id="MobiDB-lite"/>
    </source>
</evidence>